<dbReference type="GO" id="GO:0009279">
    <property type="term" value="C:cell outer membrane"/>
    <property type="evidence" value="ECO:0007669"/>
    <property type="project" value="InterPro"/>
</dbReference>
<dbReference type="GO" id="GO:0046930">
    <property type="term" value="C:pore complex"/>
    <property type="evidence" value="ECO:0007669"/>
    <property type="project" value="UniProtKB-KW"/>
</dbReference>
<dbReference type="PANTHER" id="PTHR34720:SF9">
    <property type="entry name" value="BLR4714 PROTEIN"/>
    <property type="match status" value="1"/>
</dbReference>
<feature type="domain" description="Cadherin" evidence="3">
    <location>
        <begin position="248"/>
        <end position="339"/>
    </location>
</feature>
<dbReference type="PROSITE" id="PS50268">
    <property type="entry name" value="CADHERIN_2"/>
    <property type="match status" value="2"/>
</dbReference>
<dbReference type="Proteomes" id="UP000478837">
    <property type="component" value="Unassembled WGS sequence"/>
</dbReference>
<name>A0A6L9MUQ3_9ALTE</name>
<keyword evidence="2" id="KW-0812">Transmembrane</keyword>
<organism evidence="4 5">
    <name type="scientific">Alteromonas hispanica</name>
    <dbReference type="NCBI Taxonomy" id="315421"/>
    <lineage>
        <taxon>Bacteria</taxon>
        <taxon>Pseudomonadati</taxon>
        <taxon>Pseudomonadota</taxon>
        <taxon>Gammaproteobacteria</taxon>
        <taxon>Alteromonadales</taxon>
        <taxon>Alteromonadaceae</taxon>
        <taxon>Alteromonas/Salinimonas group</taxon>
        <taxon>Alteromonas</taxon>
    </lineage>
</organism>
<dbReference type="InterPro" id="IPR011250">
    <property type="entry name" value="OMP/PagP_B-barrel"/>
</dbReference>
<keyword evidence="2" id="KW-0813">Transport</keyword>
<dbReference type="InterPro" id="IPR002126">
    <property type="entry name" value="Cadherin-like_dom"/>
</dbReference>
<accession>A0A6L9MUQ3</accession>
<dbReference type="Gene3D" id="2.60.40.2810">
    <property type="match status" value="3"/>
</dbReference>
<dbReference type="PANTHER" id="PTHR34720">
    <property type="entry name" value="MICROCYSTIN DEPENDENT PROTEIN"/>
    <property type="match status" value="1"/>
</dbReference>
<evidence type="ECO:0000256" key="1">
    <source>
        <dbReference type="ARBA" id="ARBA00005710"/>
    </source>
</evidence>
<dbReference type="InterPro" id="IPR000498">
    <property type="entry name" value="OmpA-like_TM_dom"/>
</dbReference>
<dbReference type="Pfam" id="PF01389">
    <property type="entry name" value="OmpA_membrane"/>
    <property type="match status" value="1"/>
</dbReference>
<feature type="non-terminal residue" evidence="4">
    <location>
        <position position="1"/>
    </location>
</feature>
<dbReference type="Gene3D" id="2.60.40.3440">
    <property type="match status" value="7"/>
</dbReference>
<proteinExistence type="inferred from homology"/>
<keyword evidence="2" id="KW-0626">Porin</keyword>
<dbReference type="GO" id="GO:0005509">
    <property type="term" value="F:calcium ion binding"/>
    <property type="evidence" value="ECO:0007669"/>
    <property type="project" value="InterPro"/>
</dbReference>
<dbReference type="SUPFAM" id="SSF141072">
    <property type="entry name" value="CalX-like"/>
    <property type="match status" value="1"/>
</dbReference>
<evidence type="ECO:0000313" key="5">
    <source>
        <dbReference type="Proteomes" id="UP000478837"/>
    </source>
</evidence>
<dbReference type="InterPro" id="IPR053784">
    <property type="entry name" value="Choice_anch_U_dom"/>
</dbReference>
<dbReference type="NCBIfam" id="NF041766">
    <property type="entry name" value="choice_anch_U"/>
    <property type="match status" value="1"/>
</dbReference>
<protein>
    <submittedName>
        <fullName evidence="4">Tandem-95 repeat protein</fullName>
    </submittedName>
</protein>
<keyword evidence="2" id="KW-0406">Ion transport</keyword>
<dbReference type="SUPFAM" id="SSF56925">
    <property type="entry name" value="OMPA-like"/>
    <property type="match status" value="1"/>
</dbReference>
<evidence type="ECO:0000259" key="3">
    <source>
        <dbReference type="PROSITE" id="PS50268"/>
    </source>
</evidence>
<feature type="domain" description="Cadherin" evidence="3">
    <location>
        <begin position="158"/>
        <end position="249"/>
    </location>
</feature>
<dbReference type="RefSeq" id="WP_163111871.1">
    <property type="nucleotide sequence ID" value="NZ_JAAAWP010000006.1"/>
</dbReference>
<dbReference type="Gene3D" id="2.40.160.20">
    <property type="match status" value="1"/>
</dbReference>
<comment type="caution">
    <text evidence="4">The sequence shown here is derived from an EMBL/GenBank/DDBJ whole genome shotgun (WGS) entry which is preliminary data.</text>
</comment>
<evidence type="ECO:0000313" key="4">
    <source>
        <dbReference type="EMBL" id="NDW21979.1"/>
    </source>
</evidence>
<dbReference type="GO" id="GO:0015288">
    <property type="term" value="F:porin activity"/>
    <property type="evidence" value="ECO:0007669"/>
    <property type="project" value="UniProtKB-KW"/>
</dbReference>
<dbReference type="EMBL" id="JAAAWP010000006">
    <property type="protein sequence ID" value="NDW21979.1"/>
    <property type="molecule type" value="Genomic_DNA"/>
</dbReference>
<dbReference type="Pfam" id="PF17963">
    <property type="entry name" value="Big_9"/>
    <property type="match status" value="10"/>
</dbReference>
<sequence>ADNDTLSYVVVTQPSNGKLSGSGATRTYTPNADFTGSDTFTYKVNDGSEDSSTATVTITVSNVNDAPVAQDQSVTTPEDTAKIITLTGSDADNDTLTYVVVTQPSNGTLSGSGATRTYTPNADFTGTDTFTYKVNDGTEDSGTVTVTITVSNVNDSPVAQGQSVTTPEDTAKTITLTGSDADNDTLSYVVVTQPSNGTLSGSGATRTYTPNADFTGTDTFTYKVNDGSEDSATVTVTITVSDVNDAPVAQDQSVTTPEDTAKTITLSGSDADNDTLSYVVVTQPSNGTLSGSGATRTYTPNADFTGTDTFTYKVNDGSEDSATVTVTITVSDVNDAPVAQGQSVTTPEDTAKVITLSGSDADNDTLSYVVVTQPSNGTLSGSGATRTYTPNADFTGTDTFTYKVNDGSEDSATVTVTITVSDVNDAPVAQDQSVTTAEDTAKTITLTGSDADNDTLSYVVVTQPSNGTLTGSEASQTYTPNTDFSGTDTFTFKVSDGKEDSDIGTVTVTVTAANDAPIVESFSVITDEATPKDIELIGEDKDEDGLNYEITVQPSNGSIICDGQFCTYTPNDEFDGTDSFKYIARDAELSSEPGIVTILVNDTIQDNLPPVAVNDELAITSLEQAQIAVLANDYDPEGEELTLTYAYSTFGVVSIVDNQILFTPPSGFKGLVRIPYIIEDDQQQVASATVYVAVDVELSDELPVIEVPADLCGPLSIPANSLYTRVNYGEARAYDQYGNVLPVSVIDNVTHFAPGNNVVYWQAIDARGNQSVAAQRVCVDPLISIAKDQSIAEGETLKIGVFLNGDSPTYPVEVGYTVSGSSDLQDHNLVDGVLVIKAGTHGYIQTETFEDTATEGDETIIITLDSELNRGAKFSHQTTVSEGNLAPEVTLTVKQANESRLTVTQGGGIVSINADIYDPNLDDTFDIFWSVSDSTIENLSSADNRFDFDPSTLASGVYKVSIRVTDSGLPMGDDDEFVFINVVPLLMALDAQDSDGDNIPDNIEGYQDADRDGIPDYMDRIDECNVLYQELNKQDGYLIEGDPSACLRIGSVALQSEFGGSFISDNDVNRSVGGVTKDNEARNIGGIFDFIAHSLLEESQSIAVVLPQKNPIPKNAIYRKYHRVEGWKNFVEDAKNSLWSIAGEPGYCPPPRSEGWQQGLVEGHWCVQIEIEDGGPNDDDGQVNGVVEDPGYVGIWETSNVAPIAEDTVLTTAFNEEVDVDLSELISDEDNDLLEVTSITPEIGGYVLNSYWMTYIPQTDFSGVTSVTYGVSDGSGGTSFGVVTINVLPPNYAPIPGEVVHNALIQCEDSAVVDVLSVATDPEDDEVSVIEASSPHGVVTILHNGDVMLTPHCDFFGTATIDYTLQDTAGNQSAARFTITVKQVVEVIAVTETSGGAWSYWSMLGLALITLIRRMSMRKVIAIFVFFFTSTYAYANQENQEAERDQQGSEVKQNEGWPQGWFIEGSVGLSETDVSTSDLDKAYQLAGIEAQSVSIKDNDLSYSFNIGYQFNTYFAIAYGYQDLGERNVSFTGSVLSEDLARFFDAAEEVYPQTAEGQVLSAIFSIPLSYQFKFDLRLGYSQWDRKYVTIENGVQGRASDSENDWVYGIGASYVQSKSLVWRLEYDFRELQGQDVTNLSLSLRYFLFK</sequence>
<dbReference type="GO" id="GO:0007156">
    <property type="term" value="P:homophilic cell adhesion via plasma membrane adhesion molecules"/>
    <property type="evidence" value="ECO:0007669"/>
    <property type="project" value="InterPro"/>
</dbReference>
<reference evidence="4 5" key="1">
    <citation type="submission" date="2020-01" db="EMBL/GenBank/DDBJ databases">
        <title>Genomes of bacteria type strains.</title>
        <authorList>
            <person name="Chen J."/>
            <person name="Zhu S."/>
            <person name="Yang J."/>
        </authorList>
    </citation>
    <scope>NUCLEOTIDE SEQUENCE [LARGE SCALE GENOMIC DNA]</scope>
    <source>
        <strain evidence="4 5">LMG 22958</strain>
    </source>
</reference>
<dbReference type="NCBIfam" id="NF012211">
    <property type="entry name" value="tand_rpt_95"/>
    <property type="match status" value="10"/>
</dbReference>
<keyword evidence="5" id="KW-1185">Reference proteome</keyword>
<comment type="similarity">
    <text evidence="1">Belongs to the outer membrane OOP (TC 1.B.6) superfamily. OmpA family.</text>
</comment>
<evidence type="ECO:0000256" key="2">
    <source>
        <dbReference type="ARBA" id="ARBA00023114"/>
    </source>
</evidence>
<gene>
    <name evidence="4" type="ORF">GTW09_10635</name>
</gene>
<dbReference type="InterPro" id="IPR038081">
    <property type="entry name" value="CalX-like_sf"/>
</dbReference>